<sequence length="192" mass="21516">MGVEINLLEQKEKRNILPYLVVAFFALLLLVLSIVFNAQKSNLVEESSRLDEQISQVQVEQESFATTSGEEGTEREQLKNSLEQLRGTVVPTIPVVEGLVSLLPDRGFFESFALTGTSEITVNVRFDTIQEAAKYTNTLLQQSFISDVELAGVDTDVVDDTEDLYDYQPRYIASYYIVLEESTLATEGVFTQ</sequence>
<proteinExistence type="predicted"/>
<keyword evidence="1" id="KW-0472">Membrane</keyword>
<feature type="transmembrane region" description="Helical" evidence="1">
    <location>
        <begin position="16"/>
        <end position="36"/>
    </location>
</feature>
<keyword evidence="3" id="KW-1185">Reference proteome</keyword>
<organism evidence="2 3">
    <name type="scientific">Halobacillus trueperi</name>
    <dbReference type="NCBI Taxonomy" id="156205"/>
    <lineage>
        <taxon>Bacteria</taxon>
        <taxon>Bacillati</taxon>
        <taxon>Bacillota</taxon>
        <taxon>Bacilli</taxon>
        <taxon>Bacillales</taxon>
        <taxon>Bacillaceae</taxon>
        <taxon>Halobacillus</taxon>
    </lineage>
</organism>
<evidence type="ECO:0000256" key="1">
    <source>
        <dbReference type="SAM" id="Phobius"/>
    </source>
</evidence>
<accession>A0A3E0JCT7</accession>
<dbReference type="Proteomes" id="UP000256305">
    <property type="component" value="Unassembled WGS sequence"/>
</dbReference>
<evidence type="ECO:0008006" key="4">
    <source>
        <dbReference type="Google" id="ProtNLM"/>
    </source>
</evidence>
<keyword evidence="1" id="KW-0812">Transmembrane</keyword>
<comment type="caution">
    <text evidence="2">The sequence shown here is derived from an EMBL/GenBank/DDBJ whole genome shotgun (WGS) entry which is preliminary data.</text>
</comment>
<gene>
    <name evidence="2" type="ORF">DYE48_04420</name>
</gene>
<name>A0A3E0JCT7_9BACI</name>
<dbReference type="AlphaFoldDB" id="A0A3E0JCT7"/>
<evidence type="ECO:0000313" key="2">
    <source>
        <dbReference type="EMBL" id="REJ10731.1"/>
    </source>
</evidence>
<dbReference type="RefSeq" id="WP_115822572.1">
    <property type="nucleotide sequence ID" value="NZ_QUAE01000002.1"/>
</dbReference>
<evidence type="ECO:0000313" key="3">
    <source>
        <dbReference type="Proteomes" id="UP000256305"/>
    </source>
</evidence>
<reference evidence="2 3" key="1">
    <citation type="submission" date="2018-08" db="EMBL/GenBank/DDBJ databases">
        <title>Genome sequence of Halobacillus trueperi KCTC 3686.</title>
        <authorList>
            <person name="Cho K.H."/>
            <person name="Kwak M.-J."/>
            <person name="Kim B.-Y."/>
            <person name="Chun J."/>
        </authorList>
    </citation>
    <scope>NUCLEOTIDE SEQUENCE [LARGE SCALE GENOMIC DNA]</scope>
    <source>
        <strain evidence="2 3">KCTC 3686</strain>
    </source>
</reference>
<dbReference type="EMBL" id="QUAE01000002">
    <property type="protein sequence ID" value="REJ10731.1"/>
    <property type="molecule type" value="Genomic_DNA"/>
</dbReference>
<keyword evidence="1" id="KW-1133">Transmembrane helix</keyword>
<protein>
    <recommendedName>
        <fullName evidence="4">Fimbrial protein</fullName>
    </recommendedName>
</protein>